<protein>
    <recommendedName>
        <fullName evidence="3">3-hydroxyisobutyryl-CoA hydrolase, mitochondrial</fullName>
    </recommendedName>
</protein>
<dbReference type="GO" id="GO:0005739">
    <property type="term" value="C:mitochondrion"/>
    <property type="evidence" value="ECO:0007669"/>
    <property type="project" value="TreeGrafter"/>
</dbReference>
<dbReference type="RefSeq" id="XP_029743045.1">
    <property type="nucleotide sequence ID" value="XM_029881659.1"/>
</dbReference>
<keyword evidence="2" id="KW-1185">Reference proteome</keyword>
<dbReference type="GO" id="GO:0003824">
    <property type="term" value="F:catalytic activity"/>
    <property type="evidence" value="ECO:0007669"/>
    <property type="project" value="UniProtKB-ARBA"/>
</dbReference>
<dbReference type="Pfam" id="PF00378">
    <property type="entry name" value="ECH_1"/>
    <property type="match status" value="1"/>
</dbReference>
<dbReference type="GeneID" id="40723954"/>
<sequence length="167" mass="17966">MGQIESLIGLIPGGGGTQFLSRTLGTAKALELCLEGKTLSSTEALQLGLVNRVTPAEDLLPTAIDVAKSLARRSPYAIQAIKDSIHVGGSQSLSEGLLREQGWFGGAVLVEETHEAMKKYTRSIQEERPQSPEDFEQYLQPLGNGTFFDFTPGSARSVTSSKEVKID</sequence>
<evidence type="ECO:0000313" key="2">
    <source>
        <dbReference type="Proteomes" id="UP000306050"/>
    </source>
</evidence>
<dbReference type="KEGG" id="sgra:EX895_001059"/>
<evidence type="ECO:0000313" key="1">
    <source>
        <dbReference type="EMBL" id="TKY91060.1"/>
    </source>
</evidence>
<dbReference type="PANTHER" id="PTHR11941:SF54">
    <property type="entry name" value="ENOYL-COA HYDRATASE, MITOCHONDRIAL"/>
    <property type="match status" value="1"/>
</dbReference>
<evidence type="ECO:0008006" key="3">
    <source>
        <dbReference type="Google" id="ProtNLM"/>
    </source>
</evidence>
<dbReference type="GO" id="GO:0006635">
    <property type="term" value="P:fatty acid beta-oxidation"/>
    <property type="evidence" value="ECO:0007669"/>
    <property type="project" value="TreeGrafter"/>
</dbReference>
<organism evidence="1 2">
    <name type="scientific">Sporisorium graminicola</name>
    <dbReference type="NCBI Taxonomy" id="280036"/>
    <lineage>
        <taxon>Eukaryota</taxon>
        <taxon>Fungi</taxon>
        <taxon>Dikarya</taxon>
        <taxon>Basidiomycota</taxon>
        <taxon>Ustilaginomycotina</taxon>
        <taxon>Ustilaginomycetes</taxon>
        <taxon>Ustilaginales</taxon>
        <taxon>Ustilaginaceae</taxon>
        <taxon>Sporisorium</taxon>
    </lineage>
</organism>
<dbReference type="SUPFAM" id="SSF52096">
    <property type="entry name" value="ClpP/crotonase"/>
    <property type="match status" value="1"/>
</dbReference>
<dbReference type="Proteomes" id="UP000306050">
    <property type="component" value="Chromosome SGRAM_1"/>
</dbReference>
<dbReference type="Gene3D" id="3.90.226.10">
    <property type="entry name" value="2-enoyl-CoA Hydratase, Chain A, domain 1"/>
    <property type="match status" value="1"/>
</dbReference>
<dbReference type="OrthoDB" id="410701at2759"/>
<comment type="caution">
    <text evidence="1">The sequence shown here is derived from an EMBL/GenBank/DDBJ whole genome shotgun (WGS) entry which is preliminary data.</text>
</comment>
<dbReference type="PANTHER" id="PTHR11941">
    <property type="entry name" value="ENOYL-COA HYDRATASE-RELATED"/>
    <property type="match status" value="1"/>
</dbReference>
<dbReference type="EMBL" id="SRRM01000002">
    <property type="protein sequence ID" value="TKY91060.1"/>
    <property type="molecule type" value="Genomic_DNA"/>
</dbReference>
<dbReference type="CDD" id="cd06558">
    <property type="entry name" value="crotonase-like"/>
    <property type="match status" value="1"/>
</dbReference>
<dbReference type="InterPro" id="IPR001753">
    <property type="entry name" value="Enoyl-CoA_hydra/iso"/>
</dbReference>
<dbReference type="AlphaFoldDB" id="A0A4U7L2M7"/>
<dbReference type="InterPro" id="IPR029045">
    <property type="entry name" value="ClpP/crotonase-like_dom_sf"/>
</dbReference>
<reference evidence="1 2" key="1">
    <citation type="submission" date="2019-05" db="EMBL/GenBank/DDBJ databases">
        <title>Sporisorium graminicola CBS 10092 draft sequencing and annotation.</title>
        <authorList>
            <person name="Solano-Gonzalez S."/>
            <person name="Caddick M.X."/>
            <person name="Darby A."/>
        </authorList>
    </citation>
    <scope>NUCLEOTIDE SEQUENCE [LARGE SCALE GENOMIC DNA]</scope>
    <source>
        <strain evidence="1 2">CBS 10092</strain>
    </source>
</reference>
<name>A0A4U7L2M7_9BASI</name>
<proteinExistence type="predicted"/>
<gene>
    <name evidence="1" type="ORF">EX895_001059</name>
</gene>
<accession>A0A4U7L2M7</accession>